<proteinExistence type="predicted"/>
<protein>
    <submittedName>
        <fullName evidence="1">Uncharacterized protein</fullName>
    </submittedName>
</protein>
<dbReference type="Proteomes" id="UP000828048">
    <property type="component" value="Chromosome 11"/>
</dbReference>
<sequence length="92" mass="10278">MTSSGGGAANLFDLTGSREIKMMLFGAGRRICLAAGLAILHLEFFVANLVWYFELTALEGDTIDLSKKQEFTTVMKYPLRAYISPRKRSQNQ</sequence>
<name>A0ACB7YMC2_9ERIC</name>
<organism evidence="1 2">
    <name type="scientific">Vaccinium darrowii</name>
    <dbReference type="NCBI Taxonomy" id="229202"/>
    <lineage>
        <taxon>Eukaryota</taxon>
        <taxon>Viridiplantae</taxon>
        <taxon>Streptophyta</taxon>
        <taxon>Embryophyta</taxon>
        <taxon>Tracheophyta</taxon>
        <taxon>Spermatophyta</taxon>
        <taxon>Magnoliopsida</taxon>
        <taxon>eudicotyledons</taxon>
        <taxon>Gunneridae</taxon>
        <taxon>Pentapetalae</taxon>
        <taxon>asterids</taxon>
        <taxon>Ericales</taxon>
        <taxon>Ericaceae</taxon>
        <taxon>Vaccinioideae</taxon>
        <taxon>Vaccinieae</taxon>
        <taxon>Vaccinium</taxon>
    </lineage>
</organism>
<comment type="caution">
    <text evidence="1">The sequence shown here is derived from an EMBL/GenBank/DDBJ whole genome shotgun (WGS) entry which is preliminary data.</text>
</comment>
<evidence type="ECO:0000313" key="2">
    <source>
        <dbReference type="Proteomes" id="UP000828048"/>
    </source>
</evidence>
<gene>
    <name evidence="1" type="ORF">Vadar_014746</name>
</gene>
<reference evidence="1 2" key="1">
    <citation type="journal article" date="2021" name="Hortic Res">
        <title>High-quality reference genome and annotation aids understanding of berry development for evergreen blueberry (Vaccinium darrowii).</title>
        <authorList>
            <person name="Yu J."/>
            <person name="Hulse-Kemp A.M."/>
            <person name="Babiker E."/>
            <person name="Staton M."/>
        </authorList>
    </citation>
    <scope>NUCLEOTIDE SEQUENCE [LARGE SCALE GENOMIC DNA]</scope>
    <source>
        <strain evidence="2">cv. NJ 8807/NJ 8810</strain>
        <tissue evidence="1">Young leaf</tissue>
    </source>
</reference>
<dbReference type="EMBL" id="CM037161">
    <property type="protein sequence ID" value="KAH7854521.1"/>
    <property type="molecule type" value="Genomic_DNA"/>
</dbReference>
<evidence type="ECO:0000313" key="1">
    <source>
        <dbReference type="EMBL" id="KAH7854521.1"/>
    </source>
</evidence>
<keyword evidence="2" id="KW-1185">Reference proteome</keyword>
<accession>A0ACB7YMC2</accession>